<dbReference type="EMBL" id="CAACVS010000428">
    <property type="protein sequence ID" value="VEU42271.1"/>
    <property type="molecule type" value="Genomic_DNA"/>
</dbReference>
<gene>
    <name evidence="3" type="ORF">PSNMU_V1.4_AUG-EV-PASAV3_0092320</name>
</gene>
<dbReference type="AlphaFoldDB" id="A0A448ZJU6"/>
<name>A0A448ZJU6_9STRA</name>
<keyword evidence="2" id="KW-1133">Transmembrane helix</keyword>
<evidence type="ECO:0000313" key="3">
    <source>
        <dbReference type="EMBL" id="VEU42271.1"/>
    </source>
</evidence>
<feature type="compositionally biased region" description="Polar residues" evidence="1">
    <location>
        <begin position="109"/>
        <end position="123"/>
    </location>
</feature>
<evidence type="ECO:0000313" key="4">
    <source>
        <dbReference type="Proteomes" id="UP000291116"/>
    </source>
</evidence>
<reference evidence="3 4" key="1">
    <citation type="submission" date="2019-01" db="EMBL/GenBank/DDBJ databases">
        <authorList>
            <person name="Ferrante I. M."/>
        </authorList>
    </citation>
    <scope>NUCLEOTIDE SEQUENCE [LARGE SCALE GENOMIC DNA]</scope>
    <source>
        <strain evidence="3 4">B856</strain>
    </source>
</reference>
<dbReference type="OrthoDB" id="45725at2759"/>
<proteinExistence type="predicted"/>
<keyword evidence="2" id="KW-0812">Transmembrane</keyword>
<evidence type="ECO:0000256" key="1">
    <source>
        <dbReference type="SAM" id="MobiDB-lite"/>
    </source>
</evidence>
<feature type="transmembrane region" description="Helical" evidence="2">
    <location>
        <begin position="20"/>
        <end position="45"/>
    </location>
</feature>
<evidence type="ECO:0000256" key="2">
    <source>
        <dbReference type="SAM" id="Phobius"/>
    </source>
</evidence>
<sequence>MLSDPHHGDNSRPLRRPGTVATAFRTLLLVALALAGIGASSAFVARGLPARTIPAAAAVGRGMGPLCNSNNNNNNNNNDRGNADSDLLEKARRLREEASLLEDDLRASSGGSNRSKSNPTTASPERPVAPVTSIEGSVWTVSYRFSCQPPPRESEENDPNGRGAAGAKPRIFYSGKLDLLLREDGYSVPIEPDGRAGVPAGSSSSSGMEITKVWGWDRETSPEDGLEYLLFSMDVGFDGSDPDAPPPPSTDRYYLQARIETDAGGGISLKEGTITVKKDVAEKTGGMWGLFRVAGILTEFRYCGDFAARPAAR</sequence>
<accession>A0A448ZJU6</accession>
<feature type="region of interest" description="Disordered" evidence="1">
    <location>
        <begin position="145"/>
        <end position="168"/>
    </location>
</feature>
<feature type="region of interest" description="Disordered" evidence="1">
    <location>
        <begin position="100"/>
        <end position="133"/>
    </location>
</feature>
<keyword evidence="2" id="KW-0472">Membrane</keyword>
<organism evidence="3 4">
    <name type="scientific">Pseudo-nitzschia multistriata</name>
    <dbReference type="NCBI Taxonomy" id="183589"/>
    <lineage>
        <taxon>Eukaryota</taxon>
        <taxon>Sar</taxon>
        <taxon>Stramenopiles</taxon>
        <taxon>Ochrophyta</taxon>
        <taxon>Bacillariophyta</taxon>
        <taxon>Bacillariophyceae</taxon>
        <taxon>Bacillariophycidae</taxon>
        <taxon>Bacillariales</taxon>
        <taxon>Bacillariaceae</taxon>
        <taxon>Pseudo-nitzschia</taxon>
    </lineage>
</organism>
<dbReference type="Proteomes" id="UP000291116">
    <property type="component" value="Unassembled WGS sequence"/>
</dbReference>
<keyword evidence="4" id="KW-1185">Reference proteome</keyword>
<protein>
    <submittedName>
        <fullName evidence="3">Uncharacterized protein</fullName>
    </submittedName>
</protein>